<dbReference type="KEGG" id="sua:Saut_1979"/>
<dbReference type="eggNOG" id="COG4314">
    <property type="taxonomic scope" value="Bacteria"/>
</dbReference>
<keyword evidence="2" id="KW-1185">Reference proteome</keyword>
<evidence type="ECO:0008006" key="3">
    <source>
        <dbReference type="Google" id="ProtNLM"/>
    </source>
</evidence>
<accession>E0URD6</accession>
<reference evidence="2" key="1">
    <citation type="journal article" date="2010" name="Stand. Genomic Sci.">
        <title>Complete genome sequence of Sulfurimonas autotrophica type strain (OK10).</title>
        <authorList>
            <person name="Sikorski J."/>
            <person name="Munk C."/>
            <person name="Lapidus A."/>
            <person name="Djao O."/>
            <person name="Lucas S."/>
            <person name="Glavina Del Rio T."/>
            <person name="Nolan M."/>
            <person name="Tice H."/>
            <person name="Han C."/>
            <person name="Cheng J."/>
            <person name="Tapia R."/>
            <person name="Goodwin L."/>
            <person name="Pitluck S."/>
            <person name="Liolios K."/>
            <person name="Ivanova N."/>
            <person name="Mavromatis K."/>
            <person name="Mikhailova N."/>
            <person name="Pati A."/>
            <person name="Sims D."/>
            <person name="Meincke L."/>
            <person name="Brettin T."/>
            <person name="Detter J."/>
            <person name="Chen A."/>
            <person name="Palaniappan K."/>
            <person name="Land M."/>
            <person name="Hauser L."/>
            <person name="Chang Y."/>
            <person name="Jeffries C."/>
            <person name="Rohde M."/>
            <person name="Lang E."/>
            <person name="Spring S."/>
            <person name="Goker M."/>
            <person name="Woyke T."/>
            <person name="Bristow J."/>
            <person name="Eisen J."/>
            <person name="Markowitz V."/>
            <person name="Hugenholtz P."/>
            <person name="Kyrpides N."/>
            <person name="Klenk H."/>
        </authorList>
    </citation>
    <scope>NUCLEOTIDE SEQUENCE [LARGE SCALE GENOMIC DNA]</scope>
    <source>
        <strain evidence="2">ATCC BAA-671 / DSM 16294 / JCM 11897 / OK10</strain>
    </source>
</reference>
<evidence type="ECO:0000313" key="1">
    <source>
        <dbReference type="EMBL" id="ADN10022.1"/>
    </source>
</evidence>
<dbReference type="Gene3D" id="3.30.70.2050">
    <property type="match status" value="1"/>
</dbReference>
<dbReference type="PANTHER" id="PTHR41247">
    <property type="entry name" value="HTH-TYPE TRANSCRIPTIONAL REPRESSOR YCNK"/>
    <property type="match status" value="1"/>
</dbReference>
<gene>
    <name evidence="1" type="ordered locus">Saut_1979</name>
</gene>
<dbReference type="SUPFAM" id="SSF160387">
    <property type="entry name" value="NosL/MerB-like"/>
    <property type="match status" value="1"/>
</dbReference>
<dbReference type="InterPro" id="IPR008719">
    <property type="entry name" value="N2O_reductase_NosL"/>
</dbReference>
<protein>
    <recommendedName>
        <fullName evidence="3">NosL family protein</fullName>
    </recommendedName>
</protein>
<proteinExistence type="predicted"/>
<dbReference type="RefSeq" id="WP_013327775.1">
    <property type="nucleotide sequence ID" value="NC_014506.1"/>
</dbReference>
<dbReference type="AlphaFoldDB" id="E0URD6"/>
<dbReference type="OrthoDB" id="5372743at2"/>
<evidence type="ECO:0000313" key="2">
    <source>
        <dbReference type="Proteomes" id="UP000007803"/>
    </source>
</evidence>
<organism evidence="1 2">
    <name type="scientific">Sulfurimonas autotrophica (strain ATCC BAA-671 / DSM 16294 / JCM 11897 / OK10)</name>
    <dbReference type="NCBI Taxonomy" id="563040"/>
    <lineage>
        <taxon>Bacteria</taxon>
        <taxon>Pseudomonadati</taxon>
        <taxon>Campylobacterota</taxon>
        <taxon>Epsilonproteobacteria</taxon>
        <taxon>Campylobacterales</taxon>
        <taxon>Sulfurimonadaceae</taxon>
        <taxon>Sulfurimonas</taxon>
    </lineage>
</organism>
<sequence length="157" mass="17749">MGKIFVALLVFSSLVFSHEINFDRNSTGMVRHLKVYKNPSWVSEIILADGKRVLFSSPKGMFEFYFHPAGWYSLFHLKSESDFKTIYVTDFKTLKAINAKGAFYVYGSDITSPGGDDLVPFNSYKDATEFSKKHHGSRVLGFKEVNYGLIKLLNGAI</sequence>
<dbReference type="Pfam" id="PF05573">
    <property type="entry name" value="NosL"/>
    <property type="match status" value="1"/>
</dbReference>
<dbReference type="STRING" id="563040.Saut_1979"/>
<dbReference type="HOGENOM" id="CLU_096026_1_1_7"/>
<dbReference type="EMBL" id="CP002205">
    <property type="protein sequence ID" value="ADN10022.1"/>
    <property type="molecule type" value="Genomic_DNA"/>
</dbReference>
<name>E0URD6_SULAO</name>
<dbReference type="Proteomes" id="UP000007803">
    <property type="component" value="Chromosome"/>
</dbReference>
<dbReference type="PANTHER" id="PTHR41247:SF1">
    <property type="entry name" value="HTH-TYPE TRANSCRIPTIONAL REPRESSOR YCNK"/>
    <property type="match status" value="1"/>
</dbReference>